<keyword evidence="7" id="KW-0689">Ribosomal protein</keyword>
<dbReference type="EMBL" id="JARPUR010000001">
    <property type="protein sequence ID" value="KAK4884347.1"/>
    <property type="molecule type" value="Genomic_DNA"/>
</dbReference>
<dbReference type="Pfam" id="PF21646">
    <property type="entry name" value="ACTMAP-like_C"/>
    <property type="match status" value="1"/>
</dbReference>
<dbReference type="GO" id="GO:0004177">
    <property type="term" value="F:aminopeptidase activity"/>
    <property type="evidence" value="ECO:0007669"/>
    <property type="project" value="UniProtKB-KW"/>
</dbReference>
<evidence type="ECO:0000256" key="14">
    <source>
        <dbReference type="ARBA" id="ARBA00035356"/>
    </source>
</evidence>
<dbReference type="GO" id="GO:0006508">
    <property type="term" value="P:proteolysis"/>
    <property type="evidence" value="ECO:0007669"/>
    <property type="project" value="UniProtKB-KW"/>
</dbReference>
<proteinExistence type="inferred from homology"/>
<dbReference type="GO" id="GO:0005743">
    <property type="term" value="C:mitochondrial inner membrane"/>
    <property type="evidence" value="ECO:0007669"/>
    <property type="project" value="UniProtKB-ARBA"/>
</dbReference>
<dbReference type="InterPro" id="IPR036919">
    <property type="entry name" value="Ribo_uL30_ferredoxin-like_sf"/>
</dbReference>
<evidence type="ECO:0000256" key="6">
    <source>
        <dbReference type="ARBA" id="ARBA00022946"/>
    </source>
</evidence>
<keyword evidence="4" id="KW-0645">Protease</keyword>
<evidence type="ECO:0000256" key="9">
    <source>
        <dbReference type="ARBA" id="ARBA00023274"/>
    </source>
</evidence>
<dbReference type="GO" id="GO:1990904">
    <property type="term" value="C:ribonucleoprotein complex"/>
    <property type="evidence" value="ECO:0007669"/>
    <property type="project" value="UniProtKB-KW"/>
</dbReference>
<gene>
    <name evidence="16" type="ORF">RN001_000618</name>
</gene>
<keyword evidence="8" id="KW-0496">Mitochondrion</keyword>
<evidence type="ECO:0000256" key="10">
    <source>
        <dbReference type="ARBA" id="ARBA00034725"/>
    </source>
</evidence>
<keyword evidence="17" id="KW-1185">Reference proteome</keyword>
<dbReference type="InterPro" id="IPR040043">
    <property type="entry name" value="ACTMAP"/>
</dbReference>
<name>A0AAN7Q794_9COLE</name>
<evidence type="ECO:0000256" key="4">
    <source>
        <dbReference type="ARBA" id="ARBA00022670"/>
    </source>
</evidence>
<comment type="similarity">
    <text evidence="2">Belongs to the universal ribosomal protein uL30 family.</text>
</comment>
<evidence type="ECO:0000256" key="2">
    <source>
        <dbReference type="ARBA" id="ARBA00007594"/>
    </source>
</evidence>
<evidence type="ECO:0000256" key="13">
    <source>
        <dbReference type="ARBA" id="ARBA00035281"/>
    </source>
</evidence>
<evidence type="ECO:0000256" key="7">
    <source>
        <dbReference type="ARBA" id="ARBA00022980"/>
    </source>
</evidence>
<comment type="subcellular location">
    <subcellularLocation>
        <location evidence="1">Mitochondrion</location>
    </subcellularLocation>
</comment>
<evidence type="ECO:0000313" key="16">
    <source>
        <dbReference type="EMBL" id="KAK4884347.1"/>
    </source>
</evidence>
<comment type="catalytic activity">
    <reaction evidence="15">
        <text>N-terminal N(alpha)-acetyl-L-cysteinyl-L-aspartyl-[protein] + H2O = N-terminal L-aspartyl-[protein] + N-acetyl-L-cysteine</text>
        <dbReference type="Rhea" id="RHEA:74579"/>
        <dbReference type="Rhea" id="RHEA-COMP:12669"/>
        <dbReference type="Rhea" id="RHEA-COMP:18395"/>
        <dbReference type="ChEBI" id="CHEBI:15377"/>
        <dbReference type="ChEBI" id="CHEBI:64720"/>
        <dbReference type="ChEBI" id="CHEBI:78236"/>
        <dbReference type="ChEBI" id="CHEBI:193599"/>
    </reaction>
    <physiologicalReaction direction="left-to-right" evidence="15">
        <dbReference type="Rhea" id="RHEA:74580"/>
    </physiologicalReaction>
</comment>
<evidence type="ECO:0000256" key="5">
    <source>
        <dbReference type="ARBA" id="ARBA00022801"/>
    </source>
</evidence>
<comment type="caution">
    <text evidence="16">The sequence shown here is derived from an EMBL/GenBank/DDBJ whole genome shotgun (WGS) entry which is preliminary data.</text>
</comment>
<keyword evidence="6" id="KW-0809">Transit peptide</keyword>
<comment type="similarity">
    <text evidence="10">Belongs to the ACTMAP family.</text>
</comment>
<evidence type="ECO:0000313" key="17">
    <source>
        <dbReference type="Proteomes" id="UP001353858"/>
    </source>
</evidence>
<evidence type="ECO:0000256" key="15">
    <source>
        <dbReference type="ARBA" id="ARBA00049041"/>
    </source>
</evidence>
<dbReference type="FunFam" id="3.30.1390.20:FF:000005">
    <property type="entry name" value="39S ribosomal protein L30, mitochondrial"/>
    <property type="match status" value="1"/>
</dbReference>
<organism evidence="16 17">
    <name type="scientific">Aquatica leii</name>
    <dbReference type="NCBI Taxonomy" id="1421715"/>
    <lineage>
        <taxon>Eukaryota</taxon>
        <taxon>Metazoa</taxon>
        <taxon>Ecdysozoa</taxon>
        <taxon>Arthropoda</taxon>
        <taxon>Hexapoda</taxon>
        <taxon>Insecta</taxon>
        <taxon>Pterygota</taxon>
        <taxon>Neoptera</taxon>
        <taxon>Endopterygota</taxon>
        <taxon>Coleoptera</taxon>
        <taxon>Polyphaga</taxon>
        <taxon>Elateriformia</taxon>
        <taxon>Elateroidea</taxon>
        <taxon>Lampyridae</taxon>
        <taxon>Luciolinae</taxon>
        <taxon>Aquatica</taxon>
    </lineage>
</organism>
<reference evidence="17" key="1">
    <citation type="submission" date="2023-01" db="EMBL/GenBank/DDBJ databases">
        <title>Key to firefly adult light organ development and bioluminescence: homeobox transcription factors regulate luciferase expression and transportation to peroxisome.</title>
        <authorList>
            <person name="Fu X."/>
        </authorList>
    </citation>
    <scope>NUCLEOTIDE SEQUENCE [LARGE SCALE GENOMIC DNA]</scope>
</reference>
<accession>A0AAN7Q794</accession>
<keyword evidence="3" id="KW-0031">Aminopeptidase</keyword>
<dbReference type="AlphaFoldDB" id="A0AAN7Q794"/>
<evidence type="ECO:0000256" key="11">
    <source>
        <dbReference type="ARBA" id="ARBA00034848"/>
    </source>
</evidence>
<dbReference type="GO" id="GO:0005840">
    <property type="term" value="C:ribosome"/>
    <property type="evidence" value="ECO:0007669"/>
    <property type="project" value="UniProtKB-KW"/>
</dbReference>
<evidence type="ECO:0000256" key="1">
    <source>
        <dbReference type="ARBA" id="ARBA00004173"/>
    </source>
</evidence>
<evidence type="ECO:0000256" key="12">
    <source>
        <dbReference type="ARBA" id="ARBA00034908"/>
    </source>
</evidence>
<keyword evidence="9" id="KW-0687">Ribonucleoprotein</keyword>
<sequence>MFEWARCYPELYKICERFNLFELENAQQIRFTELEGVLQEGPQCGLAALAICMRMPNKNTINELFDEAKEAGYTYNGELFSAKDFTELVEKRLTNKVTLFNGCLDTSEVKEFLLSGGLILVPYDCDKNHTPCRSNGQKAHWAIISGIIVTSEDTFVTAKHGKSKNTAIWRLKDLSDSNSQLHEFSEDRKLSGKEYKLPNGGIGEENGLKYKSIWIWPNGFKYYPKSPDFKDPPYEPSKLFKVQRIKLLKGCPHWEKNILKEFKLDGKLSDIAIIKNIPENNARLWRIKHLVKIVPITFPNGFPTNSSGTYLKENGELLVAKTLQVQDDKLLATEEFQTDVKKLDGDTLRRNSRKRWNVGWTPL</sequence>
<evidence type="ECO:0000256" key="3">
    <source>
        <dbReference type="ARBA" id="ARBA00022438"/>
    </source>
</evidence>
<dbReference type="Proteomes" id="UP001353858">
    <property type="component" value="Unassembled WGS sequence"/>
</dbReference>
<protein>
    <recommendedName>
        <fullName evidence="11">Actin maturation protease</fullName>
    </recommendedName>
    <alternativeName>
        <fullName evidence="14">39S ribosomal protein L30, mitochondrial</fullName>
    </alternativeName>
    <alternativeName>
        <fullName evidence="12">Actin aminopeptidase ACTMAP</fullName>
    </alternativeName>
    <alternativeName>
        <fullName evidence="13">Large ribosomal subunit protein uL30m</fullName>
    </alternativeName>
</protein>
<dbReference type="SUPFAM" id="SSF55129">
    <property type="entry name" value="Ribosomal protein L30p/L7e"/>
    <property type="match status" value="1"/>
</dbReference>
<dbReference type="PANTHER" id="PTHR28631">
    <property type="entry name" value="UPF0692 PROTEIN C19ORF54"/>
    <property type="match status" value="1"/>
</dbReference>
<keyword evidence="5" id="KW-0378">Hydrolase</keyword>
<dbReference type="PANTHER" id="PTHR28631:SF1">
    <property type="entry name" value="ACTIN MATURATION PROTEASE"/>
    <property type="match status" value="1"/>
</dbReference>
<evidence type="ECO:0000256" key="8">
    <source>
        <dbReference type="ARBA" id="ARBA00023128"/>
    </source>
</evidence>